<dbReference type="Proteomes" id="UP000663859">
    <property type="component" value="Unassembled WGS sequence"/>
</dbReference>
<protein>
    <submittedName>
        <fullName evidence="1">Uncharacterized protein</fullName>
    </submittedName>
</protein>
<evidence type="ECO:0000313" key="1">
    <source>
        <dbReference type="EMBL" id="CAF0700390.1"/>
    </source>
</evidence>
<accession>A0A8J2BKJ3</accession>
<evidence type="ECO:0000313" key="2">
    <source>
        <dbReference type="Proteomes" id="UP000663859"/>
    </source>
</evidence>
<sequence>MEEIRKHGYVLTPGRYVGTEPIEDDGEPFEALALLDRIRDRKPLRASSRKE</sequence>
<organism evidence="1 2">
    <name type="scientific">Candidatus Methylacidithermus pantelleriae</name>
    <dbReference type="NCBI Taxonomy" id="2744239"/>
    <lineage>
        <taxon>Bacteria</taxon>
        <taxon>Pseudomonadati</taxon>
        <taxon>Verrucomicrobiota</taxon>
        <taxon>Methylacidiphilae</taxon>
        <taxon>Methylacidiphilales</taxon>
        <taxon>Methylacidiphilaceae</taxon>
        <taxon>Candidatus Methylacidithermus</taxon>
    </lineage>
</organism>
<keyword evidence="2" id="KW-1185">Reference proteome</keyword>
<name>A0A8J2BKJ3_9BACT</name>
<reference evidence="1" key="1">
    <citation type="submission" date="2021-02" db="EMBL/GenBank/DDBJ databases">
        <authorList>
            <person name="Cremers G."/>
            <person name="Picone N."/>
        </authorList>
    </citation>
    <scope>NUCLEOTIDE SEQUENCE</scope>
    <source>
        <strain evidence="1">PQ17</strain>
    </source>
</reference>
<comment type="caution">
    <text evidence="1">The sequence shown here is derived from an EMBL/GenBank/DDBJ whole genome shotgun (WGS) entry which is preliminary data.</text>
</comment>
<dbReference type="AlphaFoldDB" id="A0A8J2BKJ3"/>
<proteinExistence type="predicted"/>
<dbReference type="EMBL" id="CAJNOB010000030">
    <property type="protein sequence ID" value="CAF0700390.1"/>
    <property type="molecule type" value="Genomic_DNA"/>
</dbReference>
<gene>
    <name evidence="1" type="ORF">MPNT_360008</name>
</gene>